<keyword evidence="5" id="KW-0408">Iron</keyword>
<accession>A0AAD5PHJ5</accession>
<sequence>MPLQVFGNLIDKLFSVMDQSNGKSADAYDLMETWTFDAIGNASFGYDFGAVTNSNNEWFHRYNDVVEATIDSLYLFLPVLERKYLDWFPNQKKIHDELSVFLYMIQHNIDEKRRKLVDLPSRDRSQETKKEKDLLQMIMESGEDENGAALTDEELKSNMCVFFFSGHGTTTSAFSFAIYYLAKHPFLRIAGPTDSLISRKANKDTGSGGVFIPKGTDATLSIYNLQRNPRVWNNPEKFDPERFASGGKAEGKDANVWILFSSGSRFVLARNEF</sequence>
<evidence type="ECO:0000256" key="6">
    <source>
        <dbReference type="ARBA" id="ARBA00023033"/>
    </source>
</evidence>
<dbReference type="GO" id="GO:0005506">
    <property type="term" value="F:iron ion binding"/>
    <property type="evidence" value="ECO:0007669"/>
    <property type="project" value="InterPro"/>
</dbReference>
<keyword evidence="2" id="KW-0349">Heme</keyword>
<protein>
    <submittedName>
        <fullName evidence="7">Cytochrome P450</fullName>
    </submittedName>
</protein>
<comment type="caution">
    <text evidence="7">The sequence shown here is derived from an EMBL/GenBank/DDBJ whole genome shotgun (WGS) entry which is preliminary data.</text>
</comment>
<dbReference type="InterPro" id="IPR036396">
    <property type="entry name" value="Cyt_P450_sf"/>
</dbReference>
<name>A0AAD5PHJ5_9FUNG</name>
<dbReference type="PANTHER" id="PTHR24291:SF50">
    <property type="entry name" value="BIFUNCTIONAL ALBAFLAVENONE MONOOXYGENASE_TERPENE SYNTHASE"/>
    <property type="match status" value="1"/>
</dbReference>
<organism evidence="7 8">
    <name type="scientific">Phascolomyces articulosus</name>
    <dbReference type="NCBI Taxonomy" id="60185"/>
    <lineage>
        <taxon>Eukaryota</taxon>
        <taxon>Fungi</taxon>
        <taxon>Fungi incertae sedis</taxon>
        <taxon>Mucoromycota</taxon>
        <taxon>Mucoromycotina</taxon>
        <taxon>Mucoromycetes</taxon>
        <taxon>Mucorales</taxon>
        <taxon>Lichtheimiaceae</taxon>
        <taxon>Phascolomyces</taxon>
    </lineage>
</organism>
<dbReference type="EMBL" id="JAIXMP010000006">
    <property type="protein sequence ID" value="KAI9271898.1"/>
    <property type="molecule type" value="Genomic_DNA"/>
</dbReference>
<reference evidence="7" key="1">
    <citation type="journal article" date="2022" name="IScience">
        <title>Evolution of zygomycete secretomes and the origins of terrestrial fungal ecologies.</title>
        <authorList>
            <person name="Chang Y."/>
            <person name="Wang Y."/>
            <person name="Mondo S."/>
            <person name="Ahrendt S."/>
            <person name="Andreopoulos W."/>
            <person name="Barry K."/>
            <person name="Beard J."/>
            <person name="Benny G.L."/>
            <person name="Blankenship S."/>
            <person name="Bonito G."/>
            <person name="Cuomo C."/>
            <person name="Desiro A."/>
            <person name="Gervers K.A."/>
            <person name="Hundley H."/>
            <person name="Kuo A."/>
            <person name="LaButti K."/>
            <person name="Lang B.F."/>
            <person name="Lipzen A."/>
            <person name="O'Donnell K."/>
            <person name="Pangilinan J."/>
            <person name="Reynolds N."/>
            <person name="Sandor L."/>
            <person name="Smith M.E."/>
            <person name="Tsang A."/>
            <person name="Grigoriev I.V."/>
            <person name="Stajich J.E."/>
            <person name="Spatafora J.W."/>
        </authorList>
    </citation>
    <scope>NUCLEOTIDE SEQUENCE</scope>
    <source>
        <strain evidence="7">RSA 2281</strain>
    </source>
</reference>
<dbReference type="InterPro" id="IPR001128">
    <property type="entry name" value="Cyt_P450"/>
</dbReference>
<gene>
    <name evidence="7" type="ORF">BDA99DRAFT_534365</name>
</gene>
<keyword evidence="6" id="KW-0503">Monooxygenase</keyword>
<reference evidence="7" key="2">
    <citation type="submission" date="2023-02" db="EMBL/GenBank/DDBJ databases">
        <authorList>
            <consortium name="DOE Joint Genome Institute"/>
            <person name="Mondo S.J."/>
            <person name="Chang Y."/>
            <person name="Wang Y."/>
            <person name="Ahrendt S."/>
            <person name="Andreopoulos W."/>
            <person name="Barry K."/>
            <person name="Beard J."/>
            <person name="Benny G.L."/>
            <person name="Blankenship S."/>
            <person name="Bonito G."/>
            <person name="Cuomo C."/>
            <person name="Desiro A."/>
            <person name="Gervers K.A."/>
            <person name="Hundley H."/>
            <person name="Kuo A."/>
            <person name="LaButti K."/>
            <person name="Lang B.F."/>
            <person name="Lipzen A."/>
            <person name="O'Donnell K."/>
            <person name="Pangilinan J."/>
            <person name="Reynolds N."/>
            <person name="Sandor L."/>
            <person name="Smith M.W."/>
            <person name="Tsang A."/>
            <person name="Grigoriev I.V."/>
            <person name="Stajich J.E."/>
            <person name="Spatafora J.W."/>
        </authorList>
    </citation>
    <scope>NUCLEOTIDE SEQUENCE</scope>
    <source>
        <strain evidence="7">RSA 2281</strain>
    </source>
</reference>
<evidence type="ECO:0000256" key="4">
    <source>
        <dbReference type="ARBA" id="ARBA00023002"/>
    </source>
</evidence>
<dbReference type="GO" id="GO:0020037">
    <property type="term" value="F:heme binding"/>
    <property type="evidence" value="ECO:0007669"/>
    <property type="project" value="InterPro"/>
</dbReference>
<dbReference type="InterPro" id="IPR002401">
    <property type="entry name" value="Cyt_P450_E_grp-I"/>
</dbReference>
<dbReference type="PANTHER" id="PTHR24291">
    <property type="entry name" value="CYTOCHROME P450 FAMILY 4"/>
    <property type="match status" value="1"/>
</dbReference>
<dbReference type="GO" id="GO:0004497">
    <property type="term" value="F:monooxygenase activity"/>
    <property type="evidence" value="ECO:0007669"/>
    <property type="project" value="UniProtKB-KW"/>
</dbReference>
<keyword evidence="8" id="KW-1185">Reference proteome</keyword>
<evidence type="ECO:0000313" key="7">
    <source>
        <dbReference type="EMBL" id="KAI9271898.1"/>
    </source>
</evidence>
<dbReference type="PRINTS" id="PR00463">
    <property type="entry name" value="EP450I"/>
</dbReference>
<keyword evidence="4" id="KW-0560">Oxidoreductase</keyword>
<evidence type="ECO:0000256" key="5">
    <source>
        <dbReference type="ARBA" id="ARBA00023004"/>
    </source>
</evidence>
<evidence type="ECO:0000256" key="3">
    <source>
        <dbReference type="ARBA" id="ARBA00022723"/>
    </source>
</evidence>
<dbReference type="AlphaFoldDB" id="A0AAD5PHJ5"/>
<evidence type="ECO:0000256" key="1">
    <source>
        <dbReference type="ARBA" id="ARBA00010617"/>
    </source>
</evidence>
<dbReference type="SUPFAM" id="SSF48264">
    <property type="entry name" value="Cytochrome P450"/>
    <property type="match status" value="1"/>
</dbReference>
<proteinExistence type="inferred from homology"/>
<dbReference type="Proteomes" id="UP001209540">
    <property type="component" value="Unassembled WGS sequence"/>
</dbReference>
<evidence type="ECO:0000256" key="2">
    <source>
        <dbReference type="ARBA" id="ARBA00022617"/>
    </source>
</evidence>
<evidence type="ECO:0000313" key="8">
    <source>
        <dbReference type="Proteomes" id="UP001209540"/>
    </source>
</evidence>
<comment type="similarity">
    <text evidence="1">Belongs to the cytochrome P450 family.</text>
</comment>
<dbReference type="Gene3D" id="1.10.630.10">
    <property type="entry name" value="Cytochrome P450"/>
    <property type="match status" value="2"/>
</dbReference>
<dbReference type="GO" id="GO:0016705">
    <property type="term" value="F:oxidoreductase activity, acting on paired donors, with incorporation or reduction of molecular oxygen"/>
    <property type="evidence" value="ECO:0007669"/>
    <property type="project" value="InterPro"/>
</dbReference>
<dbReference type="Pfam" id="PF00067">
    <property type="entry name" value="p450"/>
    <property type="match status" value="2"/>
</dbReference>
<dbReference type="InterPro" id="IPR050196">
    <property type="entry name" value="Cytochrome_P450_Monoox"/>
</dbReference>
<keyword evidence="3" id="KW-0479">Metal-binding</keyword>